<dbReference type="Gene3D" id="3.50.50.60">
    <property type="entry name" value="FAD/NAD(P)-binding domain"/>
    <property type="match status" value="1"/>
</dbReference>
<dbReference type="OMA" id="MGARRRY"/>
<dbReference type="InParanoid" id="G2XI92"/>
<feature type="domain" description="FAD-binding" evidence="6">
    <location>
        <begin position="99"/>
        <end position="298"/>
    </location>
</feature>
<evidence type="ECO:0000256" key="4">
    <source>
        <dbReference type="ARBA" id="ARBA00023002"/>
    </source>
</evidence>
<keyword evidence="4" id="KW-0560">Oxidoreductase</keyword>
<dbReference type="HOGENOM" id="CLU_009665_20_4_1"/>
<evidence type="ECO:0000313" key="7">
    <source>
        <dbReference type="EMBL" id="EGY19540.1"/>
    </source>
</evidence>
<organism evidence="7 8">
    <name type="scientific">Verticillium dahliae (strain VdLs.17 / ATCC MYA-4575 / FGSC 10137)</name>
    <name type="common">Verticillium wilt</name>
    <dbReference type="NCBI Taxonomy" id="498257"/>
    <lineage>
        <taxon>Eukaryota</taxon>
        <taxon>Fungi</taxon>
        <taxon>Dikarya</taxon>
        <taxon>Ascomycota</taxon>
        <taxon>Pezizomycotina</taxon>
        <taxon>Sordariomycetes</taxon>
        <taxon>Hypocreomycetidae</taxon>
        <taxon>Glomerellales</taxon>
        <taxon>Plectosphaerellaceae</taxon>
        <taxon>Verticillium</taxon>
    </lineage>
</organism>
<name>G2XI92_VERDV</name>
<keyword evidence="3" id="KW-0274">FAD</keyword>
<dbReference type="AlphaFoldDB" id="G2XI92"/>
<dbReference type="EMBL" id="DS572723">
    <property type="protein sequence ID" value="EGY19540.1"/>
    <property type="molecule type" value="Genomic_DNA"/>
</dbReference>
<dbReference type="OrthoDB" id="1716816at2759"/>
<evidence type="ECO:0000256" key="5">
    <source>
        <dbReference type="SAM" id="MobiDB-lite"/>
    </source>
</evidence>
<comment type="cofactor">
    <cofactor evidence="1">
        <name>FAD</name>
        <dbReference type="ChEBI" id="CHEBI:57692"/>
    </cofactor>
</comment>
<evidence type="ECO:0000313" key="8">
    <source>
        <dbReference type="Proteomes" id="UP000001611"/>
    </source>
</evidence>
<dbReference type="eggNOG" id="KOG3855">
    <property type="taxonomic scope" value="Eukaryota"/>
</dbReference>
<dbReference type="GeneID" id="20711337"/>
<dbReference type="GO" id="GO:0016709">
    <property type="term" value="F:oxidoreductase activity, acting on paired donors, with incorporation or reduction of molecular oxygen, NAD(P)H as one donor, and incorporation of one atom of oxygen"/>
    <property type="evidence" value="ECO:0007669"/>
    <property type="project" value="UniProtKB-ARBA"/>
</dbReference>
<protein>
    <submittedName>
        <fullName evidence="7">FAD monooxygenase</fullName>
    </submittedName>
</protein>
<dbReference type="SUPFAM" id="SSF54373">
    <property type="entry name" value="FAD-linked reductases, C-terminal domain"/>
    <property type="match status" value="1"/>
</dbReference>
<dbReference type="RefSeq" id="XP_009649514.1">
    <property type="nucleotide sequence ID" value="XM_009651219.1"/>
</dbReference>
<dbReference type="SUPFAM" id="SSF51905">
    <property type="entry name" value="FAD/NAD(P)-binding domain"/>
    <property type="match status" value="1"/>
</dbReference>
<evidence type="ECO:0000256" key="1">
    <source>
        <dbReference type="ARBA" id="ARBA00001974"/>
    </source>
</evidence>
<dbReference type="PANTHER" id="PTHR43004">
    <property type="entry name" value="TRK SYSTEM POTASSIUM UPTAKE PROTEIN"/>
    <property type="match status" value="1"/>
</dbReference>
<dbReference type="GO" id="GO:0071949">
    <property type="term" value="F:FAD binding"/>
    <property type="evidence" value="ECO:0007669"/>
    <property type="project" value="InterPro"/>
</dbReference>
<gene>
    <name evidence="7" type="ORF">VDAG_09874</name>
</gene>
<dbReference type="KEGG" id="vda:VDAG_09874"/>
<dbReference type="Gene3D" id="3.30.9.10">
    <property type="entry name" value="D-Amino Acid Oxidase, subunit A, domain 2"/>
    <property type="match status" value="1"/>
</dbReference>
<dbReference type="PANTHER" id="PTHR43004:SF19">
    <property type="entry name" value="BINDING MONOOXYGENASE, PUTATIVE (JCVI)-RELATED"/>
    <property type="match status" value="1"/>
</dbReference>
<evidence type="ECO:0000259" key="6">
    <source>
        <dbReference type="Pfam" id="PF01494"/>
    </source>
</evidence>
<dbReference type="InterPro" id="IPR002938">
    <property type="entry name" value="FAD-bd"/>
</dbReference>
<reference evidence="7 8" key="1">
    <citation type="submission" date="2008-03" db="EMBL/GenBank/DDBJ databases">
        <title>The Genome Sequence of Verticillium dahliae VdLs.17.</title>
        <authorList>
            <consortium name="The Broad Institute Genome Sequencing Platform"/>
            <person name="Ma L.-J.J."/>
            <person name="Klosterman S.J."/>
            <person name="Subbarao K."/>
            <person name="Dobinson K."/>
            <person name="Veronese P."/>
            <person name="Kang S."/>
            <person name="Gold S.E."/>
            <person name="Young S."/>
            <person name="Jaffe D."/>
            <person name="Gnerre S."/>
            <person name="Berlin A."/>
            <person name="Heiman D."/>
            <person name="Hepburn T."/>
            <person name="Sykes S."/>
            <person name="Alvarado L."/>
            <person name="Kodira C.D."/>
            <person name="Lander E."/>
            <person name="Galagan J."/>
            <person name="Nusbaum C."/>
            <person name="Birren B."/>
        </authorList>
    </citation>
    <scope>NUCLEOTIDE SEQUENCE [LARGE SCALE GENOMIC DNA]</scope>
    <source>
        <strain evidence="8">VdLs.17 / ATCC MYA-4575 / FGSC 10137</strain>
    </source>
</reference>
<dbReference type="STRING" id="498257.G2XI92"/>
<evidence type="ECO:0000256" key="2">
    <source>
        <dbReference type="ARBA" id="ARBA00022630"/>
    </source>
</evidence>
<feature type="compositionally biased region" description="Basic residues" evidence="5">
    <location>
        <begin position="191"/>
        <end position="203"/>
    </location>
</feature>
<dbReference type="InterPro" id="IPR036188">
    <property type="entry name" value="FAD/NAD-bd_sf"/>
</dbReference>
<keyword evidence="8" id="KW-1185">Reference proteome</keyword>
<dbReference type="InterPro" id="IPR050641">
    <property type="entry name" value="RIFMO-like"/>
</dbReference>
<accession>G2XI92</accession>
<keyword evidence="7" id="KW-0503">Monooxygenase</keyword>
<proteinExistence type="predicted"/>
<dbReference type="Pfam" id="PF01494">
    <property type="entry name" value="FAD_binding_3"/>
    <property type="match status" value="1"/>
</dbReference>
<evidence type="ECO:0000256" key="3">
    <source>
        <dbReference type="ARBA" id="ARBA00022827"/>
    </source>
</evidence>
<keyword evidence="2" id="KW-0285">Flavoprotein</keyword>
<dbReference type="PRINTS" id="PR00420">
    <property type="entry name" value="RNGMNOXGNASE"/>
</dbReference>
<feature type="region of interest" description="Disordered" evidence="5">
    <location>
        <begin position="189"/>
        <end position="214"/>
    </location>
</feature>
<dbReference type="Proteomes" id="UP000001611">
    <property type="component" value="Chromosome 1"/>
</dbReference>
<sequence>MEEDVERRNSSPGSAAWPVRFRLEAVGSYQSQRPLCTEELGRGQMLHKLFNELRDIVLLLGEVRGDEVGSGAENSRVGDEGALTGVSLNESINEGDEDVVVETSGGRMIRSRYVVGADGARSTVRTALGINFTGTKPEMTWAVLDTFIDTDFHVCSEIVTFQLNQESRVAWIPRERDLARFYVLPREKSPRRGRRSRSGHTWRHTGSTLSGPSGSVRLKERIASTFVTKEGRGRVILAGDAAHVHSVNGGQGLNTGVADAFGLAWRLAYVLTNKTANKTAAHDLIKSYNAERRVVAQGMGVSYDGIGSKLIHDSSVGIWTAGHRCPDLYLMPTLDAEAKRLYSLLSYGRHLILHVGRPESRAGGVANRAISDGVARTFRVLPRPEGAEAHADVSPGVEVFWPNWVRPTDNYVVIVRPDFISHYALAEARQLWVLAVSLYCTSRNLSAHFETAL</sequence>